<dbReference type="InterPro" id="IPR014001">
    <property type="entry name" value="Helicase_ATP-bd"/>
</dbReference>
<keyword evidence="1" id="KW-0547">Nucleotide-binding</keyword>
<dbReference type="SMART" id="SM00487">
    <property type="entry name" value="DEXDc"/>
    <property type="match status" value="1"/>
</dbReference>
<evidence type="ECO:0000313" key="8">
    <source>
        <dbReference type="Proteomes" id="UP000182089"/>
    </source>
</evidence>
<dbReference type="InterPro" id="IPR001650">
    <property type="entry name" value="Helicase_C-like"/>
</dbReference>
<dbReference type="SMART" id="SM00490">
    <property type="entry name" value="HELICc"/>
    <property type="match status" value="1"/>
</dbReference>
<dbReference type="CDD" id="cd18785">
    <property type="entry name" value="SF2_C"/>
    <property type="match status" value="1"/>
</dbReference>
<keyword evidence="4" id="KW-0175">Coiled coil</keyword>
<dbReference type="PANTHER" id="PTHR30580:SF1">
    <property type="entry name" value="COMF OPERON PROTEIN 1"/>
    <property type="match status" value="1"/>
</dbReference>
<organism evidence="7 8">
    <name type="scientific">Ligilactobacillus ruminis</name>
    <dbReference type="NCBI Taxonomy" id="1623"/>
    <lineage>
        <taxon>Bacteria</taxon>
        <taxon>Bacillati</taxon>
        <taxon>Bacillota</taxon>
        <taxon>Bacilli</taxon>
        <taxon>Lactobacillales</taxon>
        <taxon>Lactobacillaceae</taxon>
        <taxon>Ligilactobacillus</taxon>
    </lineage>
</organism>
<evidence type="ECO:0000256" key="3">
    <source>
        <dbReference type="ARBA" id="ARBA00023125"/>
    </source>
</evidence>
<evidence type="ECO:0000259" key="5">
    <source>
        <dbReference type="PROSITE" id="PS51192"/>
    </source>
</evidence>
<evidence type="ECO:0000256" key="1">
    <source>
        <dbReference type="ARBA" id="ARBA00022741"/>
    </source>
</evidence>
<feature type="coiled-coil region" evidence="4">
    <location>
        <begin position="422"/>
        <end position="449"/>
    </location>
</feature>
<dbReference type="Pfam" id="PF04851">
    <property type="entry name" value="ResIII"/>
    <property type="match status" value="1"/>
</dbReference>
<keyword evidence="2" id="KW-0067">ATP-binding</keyword>
<evidence type="ECO:0000259" key="6">
    <source>
        <dbReference type="PROSITE" id="PS51194"/>
    </source>
</evidence>
<feature type="domain" description="Helicase ATP-binding" evidence="5">
    <location>
        <begin position="117"/>
        <end position="269"/>
    </location>
</feature>
<reference evidence="7 8" key="1">
    <citation type="submission" date="2016-10" db="EMBL/GenBank/DDBJ databases">
        <authorList>
            <person name="Varghese N."/>
            <person name="Submissions S."/>
        </authorList>
    </citation>
    <scope>NUCLEOTIDE SEQUENCE [LARGE SCALE GENOMIC DNA]</scope>
    <source>
        <strain evidence="7 8">WC1T17</strain>
    </source>
</reference>
<keyword evidence="3" id="KW-0238">DNA-binding</keyword>
<dbReference type="InterPro" id="IPR006935">
    <property type="entry name" value="Helicase/UvrB_N"/>
</dbReference>
<dbReference type="PROSITE" id="PS51192">
    <property type="entry name" value="HELICASE_ATP_BIND_1"/>
    <property type="match status" value="1"/>
</dbReference>
<dbReference type="Gene3D" id="3.40.50.300">
    <property type="entry name" value="P-loop containing nucleotide triphosphate hydrolases"/>
    <property type="match status" value="2"/>
</dbReference>
<accession>A0ABY1ABZ0</accession>
<gene>
    <name evidence="7" type="ORF">SAMN05216431_10774</name>
</gene>
<comment type="caution">
    <text evidence="7">The sequence shown here is derived from an EMBL/GenBank/DDBJ whole genome shotgun (WGS) entry which is preliminary data.</text>
</comment>
<dbReference type="SUPFAM" id="SSF52540">
    <property type="entry name" value="P-loop containing nucleoside triphosphate hydrolases"/>
    <property type="match status" value="1"/>
</dbReference>
<dbReference type="Proteomes" id="UP000182089">
    <property type="component" value="Unassembled WGS sequence"/>
</dbReference>
<dbReference type="PROSITE" id="PS51194">
    <property type="entry name" value="HELICASE_CTER"/>
    <property type="match status" value="1"/>
</dbReference>
<evidence type="ECO:0000256" key="2">
    <source>
        <dbReference type="ARBA" id="ARBA00022840"/>
    </source>
</evidence>
<name>A0ABY1ABZ0_9LACO</name>
<sequence length="450" mass="51092">MNELEQLLLGRQVTAQEINTPADVLAKIPKIIKRPAIIRQGNHVLCQRCGSRLMPKQVLLPNGNYYCPKCLMLGRLTSTQSLYSIKEVNAFGKYQQNPLTWQGKLSPYQQRVAQKLIVFSQQSGDHLLWAVTGAGKTEMTFYMLADALKKQKRVCFAAPRIDVIGELLPRMQAAFATTPIACLTGKSPEKYRYTQFVLCTTHQLLRFYHAFDLMIIDEVDAFPFLGNKMLSYASLKALKQGGSRLLMTATPDSTLLKAFKAKTDRSEYLPLRFHQHPLPVPKIICRKHLREDLRQNKLSPVFKNKLQDFVKEGYPFLIFVPKIALLKPLEKLIKQVIPASCAGTTVYANDAERLTKVKALREEKLTFLITTTILERGVTFPKLNVLIFLADDVNFNMPALVQIAGRVGRSSQRPDGQVIFLCEHLTCKVKKAKQQIMLLNRKAKKMKKDE</sequence>
<dbReference type="EMBL" id="FOCC01000007">
    <property type="protein sequence ID" value="SEM71755.1"/>
    <property type="molecule type" value="Genomic_DNA"/>
</dbReference>
<protein>
    <submittedName>
        <fullName evidence="7">Competence protein ComFA</fullName>
    </submittedName>
</protein>
<feature type="domain" description="Helicase C-terminal" evidence="6">
    <location>
        <begin position="305"/>
        <end position="450"/>
    </location>
</feature>
<evidence type="ECO:0000313" key="7">
    <source>
        <dbReference type="EMBL" id="SEM71755.1"/>
    </source>
</evidence>
<dbReference type="Pfam" id="PF00271">
    <property type="entry name" value="Helicase_C"/>
    <property type="match status" value="1"/>
</dbReference>
<dbReference type="InterPro" id="IPR027417">
    <property type="entry name" value="P-loop_NTPase"/>
</dbReference>
<proteinExistence type="predicted"/>
<dbReference type="PANTHER" id="PTHR30580">
    <property type="entry name" value="PRIMOSOMAL PROTEIN N"/>
    <property type="match status" value="1"/>
</dbReference>
<evidence type="ECO:0000256" key="4">
    <source>
        <dbReference type="SAM" id="Coils"/>
    </source>
</evidence>